<dbReference type="SUPFAM" id="SSF53300">
    <property type="entry name" value="vWA-like"/>
    <property type="match status" value="1"/>
</dbReference>
<evidence type="ECO:0000256" key="2">
    <source>
        <dbReference type="ARBA" id="ARBA00022525"/>
    </source>
</evidence>
<evidence type="ECO:0000256" key="4">
    <source>
        <dbReference type="ARBA" id="ARBA00022737"/>
    </source>
</evidence>
<evidence type="ECO:0000256" key="1">
    <source>
        <dbReference type="ARBA" id="ARBA00004613"/>
    </source>
</evidence>
<dbReference type="InterPro" id="IPR057613">
    <property type="entry name" value="VWA7_4"/>
</dbReference>
<feature type="domain" description="Ig-like" evidence="10">
    <location>
        <begin position="963"/>
        <end position="1051"/>
    </location>
</feature>
<dbReference type="Pfam" id="PF07679">
    <property type="entry name" value="I-set"/>
    <property type="match status" value="7"/>
</dbReference>
<dbReference type="FunFam" id="2.60.40.10:FF:000032">
    <property type="entry name" value="palladin isoform X1"/>
    <property type="match status" value="5"/>
</dbReference>
<keyword evidence="2" id="KW-0964">Secreted</keyword>
<keyword evidence="6" id="KW-0325">Glycoprotein</keyword>
<dbReference type="InterPro" id="IPR036465">
    <property type="entry name" value="vWFA_dom_sf"/>
</dbReference>
<dbReference type="Pfam" id="PF23560">
    <property type="entry name" value="GBD_Hemicentin"/>
    <property type="match status" value="1"/>
</dbReference>
<reference evidence="11" key="1">
    <citation type="submission" date="2025-08" db="UniProtKB">
        <authorList>
            <consortium name="Ensembl"/>
        </authorList>
    </citation>
    <scope>IDENTIFICATION</scope>
</reference>
<dbReference type="InterPro" id="IPR013151">
    <property type="entry name" value="Immunoglobulin_dom"/>
</dbReference>
<dbReference type="Pfam" id="PF00047">
    <property type="entry name" value="ig"/>
    <property type="match status" value="1"/>
</dbReference>
<feature type="domain" description="Ig-like" evidence="10">
    <location>
        <begin position="1054"/>
        <end position="1149"/>
    </location>
</feature>
<dbReference type="OMA" id="WNNQGES"/>
<feature type="domain" description="Ig-like" evidence="10">
    <location>
        <begin position="871"/>
        <end position="958"/>
    </location>
</feature>
<evidence type="ECO:0000256" key="8">
    <source>
        <dbReference type="SAM" id="MobiDB-lite"/>
    </source>
</evidence>
<dbReference type="InterPro" id="IPR013106">
    <property type="entry name" value="Ig_V-set"/>
</dbReference>
<dbReference type="PRINTS" id="PR01832">
    <property type="entry name" value="VEGFRECEPTOR"/>
</dbReference>
<dbReference type="SMART" id="SM00409">
    <property type="entry name" value="IG"/>
    <property type="match status" value="10"/>
</dbReference>
<dbReference type="InterPro" id="IPR051170">
    <property type="entry name" value="Neural/epithelial_adhesion"/>
</dbReference>
<feature type="domain" description="Ig-like" evidence="10">
    <location>
        <begin position="1152"/>
        <end position="1238"/>
    </location>
</feature>
<dbReference type="InterPro" id="IPR013783">
    <property type="entry name" value="Ig-like_fold"/>
</dbReference>
<dbReference type="PANTHER" id="PTHR12231">
    <property type="entry name" value="CTX-RELATED TYPE I TRANSMEMBRANE PROTEIN"/>
    <property type="match status" value="1"/>
</dbReference>
<feature type="region of interest" description="Disordered" evidence="8">
    <location>
        <begin position="1385"/>
        <end position="1410"/>
    </location>
</feature>
<feature type="domain" description="Ig-like" evidence="10">
    <location>
        <begin position="510"/>
        <end position="593"/>
    </location>
</feature>
<proteinExistence type="predicted"/>
<feature type="domain" description="Ig-like" evidence="10">
    <location>
        <begin position="602"/>
        <end position="691"/>
    </location>
</feature>
<dbReference type="GO" id="GO:0005576">
    <property type="term" value="C:extracellular region"/>
    <property type="evidence" value="ECO:0007669"/>
    <property type="project" value="UniProtKB-SubCell"/>
</dbReference>
<reference evidence="11" key="2">
    <citation type="submission" date="2025-09" db="UniProtKB">
        <authorList>
            <consortium name="Ensembl"/>
        </authorList>
    </citation>
    <scope>IDENTIFICATION</scope>
</reference>
<keyword evidence="12" id="KW-1185">Reference proteome</keyword>
<dbReference type="InterPro" id="IPR003599">
    <property type="entry name" value="Ig_sub"/>
</dbReference>
<dbReference type="InterPro" id="IPR013098">
    <property type="entry name" value="Ig_I-set"/>
</dbReference>
<dbReference type="InterPro" id="IPR003598">
    <property type="entry name" value="Ig_sub2"/>
</dbReference>
<dbReference type="Gene3D" id="2.60.40.10">
    <property type="entry name" value="Immunoglobulins"/>
    <property type="match status" value="11"/>
</dbReference>
<evidence type="ECO:0000256" key="6">
    <source>
        <dbReference type="ARBA" id="ARBA00023180"/>
    </source>
</evidence>
<dbReference type="GO" id="GO:0043005">
    <property type="term" value="C:neuron projection"/>
    <property type="evidence" value="ECO:0007669"/>
    <property type="project" value="TreeGrafter"/>
</dbReference>
<dbReference type="PANTHER" id="PTHR12231:SF253">
    <property type="entry name" value="DPR-INTERACTING PROTEIN ETA, ISOFORM B-RELATED"/>
    <property type="match status" value="1"/>
</dbReference>
<dbReference type="CDD" id="cd00096">
    <property type="entry name" value="Ig"/>
    <property type="match status" value="1"/>
</dbReference>
<feature type="signal peptide" evidence="9">
    <location>
        <begin position="1"/>
        <end position="21"/>
    </location>
</feature>
<feature type="domain" description="Ig-like" evidence="10">
    <location>
        <begin position="1243"/>
        <end position="1330"/>
    </location>
</feature>
<sequence length="1410" mass="152398">MQQRPGLLHLGLWLLLAPSLGEPIPDSRAATLAFVFDVTGSMYDDLLQVRDGASRILERTLSRGSNAVSTYALIPFHDPEIGPATLTTDPREFLRELNDLYVQGGGDCPEMSVGAVKLALEVSQPGSFIYVFSDARAKDYKLKQEVMQLLQLKQSQVVFVLTGDCGDRSHPGYRVYEEIAATSSGQVFHLDKQQVNEVLKWVEEAIQTSKVHLLSTDHERGEENTWQVPFDSSLKEVTISLSGPAPEIEVRDPSGKILQKGRGMEELLHIPDSAKVLAVKPHMPGLWSVKIQSSGRHSVRITGVSSINFRASFSPQPTPELHQAREQPVHGIPVSILINCTGLEPPGHLKAVELYDSSGQPLLSLPTQRFPNNGSSSQLWVGPQFQVPEESFFLKVTGEDSAGYPLQRLSGVAYTSRVPGVPVLSMPSKIQAYHHQPLSITCSAQSEIPFQLALSRAGEKLGEERYFTESGNSSWEITRVSKQDEGFYECTASSKTGSGEARTYLSVTEPPPRLVPPENITASPGQGVVMSCHLSEEVVHNLTWAQDGKMLEPGKGRVSILGNLSLEIVGVQLGDAGQYDCTAGNAQGMETASIWLFVQEAPRVRLDASSQRFTRSRELRINCTALVHPVPQISWKRWSNALEEGSRFFVNAQGTLIILEAGPQDAGNYSCYATNMIGWDEKTVILEYTESPHVAAVNPVVRTLAGEEAVLECHVSGVPPPDIVWYKGELEVPSSPSSAQGGILHLQAVQKGDSGEYICEAVSEAGTSFDAILLEVGSAPRFSERPQNVSVEIGDPVNLPCRVEGHPTPRITWSKNDRTATAGGDFSGQRSLNISGRVSLEDQGTYVCVAHNVFGKIQAEVELTVTGHVAPEIAASSPMVRALEGHPVSLSCVILAGKPLPDRHWLKDGQPIPPSNRHHYVRTDGSLHIDQALREDAGKYSCVITNAVGSRSWNVTLTIHIPPAIQPGPAFYTTNEGVAVTLPCNSSGFPLPAVVWTKETEPIFSQSPHYHLNSDGSLLIPLPSTGHSGVYICTASNPVGSASQEIQLFVNTKPRISTNRSHESAGPIGILAVVGQEITLPCEVQGDPPPLVIWMQESRALPLLTARYSILPSGALRLAEPRVMDNGLYTCTAVNPAGNSSQSYLLEVQAPPRVHPGPKVLRVLAGRNLDLPCVAHGDPVPKLSWSKNGSPLWVGSQDFLEGPDGTINIQDVRISDSGRYRCVAVNSAGEDALEFTLEVLEPPYLENSTDLLLESVSHENVTLPCSAKGTPKPAVLWLKNSAELLNGLSGTAVLEEGSLVIDSVLPSDSGDYTCLATNEVGSVQRRAKLMVYAPTEIRGDAHMTNVSVMASQPLTLDCDVTGIPAPIVTWYKDGQLVTSASLMEPSLSSSTRSGRRMLGSTPKDTSISLF</sequence>
<feature type="domain" description="Ig-like" evidence="10">
    <location>
        <begin position="419"/>
        <end position="508"/>
    </location>
</feature>
<feature type="domain" description="Ig-like" evidence="10">
    <location>
        <begin position="692"/>
        <end position="775"/>
    </location>
</feature>
<dbReference type="SMART" id="SM00408">
    <property type="entry name" value="IGc2"/>
    <property type="match status" value="10"/>
</dbReference>
<evidence type="ECO:0000256" key="9">
    <source>
        <dbReference type="SAM" id="SignalP"/>
    </source>
</evidence>
<organism evidence="11 12">
    <name type="scientific">Sphenodon punctatus</name>
    <name type="common">Tuatara</name>
    <name type="synonym">Hatteria punctata</name>
    <dbReference type="NCBI Taxonomy" id="8508"/>
    <lineage>
        <taxon>Eukaryota</taxon>
        <taxon>Metazoa</taxon>
        <taxon>Chordata</taxon>
        <taxon>Craniata</taxon>
        <taxon>Vertebrata</taxon>
        <taxon>Euteleostomi</taxon>
        <taxon>Lepidosauria</taxon>
        <taxon>Sphenodontia</taxon>
        <taxon>Sphenodontidae</taxon>
        <taxon>Sphenodon</taxon>
    </lineage>
</organism>
<dbReference type="InterPro" id="IPR007110">
    <property type="entry name" value="Ig-like_dom"/>
</dbReference>
<dbReference type="FunFam" id="3.40.50.410:FF:000032">
    <property type="entry name" value="Hemicentin 1"/>
    <property type="match status" value="1"/>
</dbReference>
<keyword evidence="5" id="KW-1015">Disulfide bond</keyword>
<dbReference type="InterPro" id="IPR056861">
    <property type="entry name" value="HMCN1-like_VWA"/>
</dbReference>
<keyword evidence="7" id="KW-0393">Immunoglobulin domain</keyword>
<dbReference type="PROSITE" id="PS50835">
    <property type="entry name" value="IG_LIKE"/>
    <property type="match status" value="11"/>
</dbReference>
<comment type="subcellular location">
    <subcellularLocation>
        <location evidence="1">Secreted</location>
    </subcellularLocation>
</comment>
<dbReference type="InterPro" id="IPR056475">
    <property type="entry name" value="GBD_Hemicentin/VWA7"/>
</dbReference>
<evidence type="ECO:0000256" key="5">
    <source>
        <dbReference type="ARBA" id="ARBA00023157"/>
    </source>
</evidence>
<dbReference type="InterPro" id="IPR036179">
    <property type="entry name" value="Ig-like_dom_sf"/>
</dbReference>
<evidence type="ECO:0000259" key="10">
    <source>
        <dbReference type="PROSITE" id="PS50835"/>
    </source>
</evidence>
<evidence type="ECO:0000313" key="11">
    <source>
        <dbReference type="Ensembl" id="ENSSPUP00000017501.1"/>
    </source>
</evidence>
<accession>A0A8D0H9X7</accession>
<evidence type="ECO:0000256" key="3">
    <source>
        <dbReference type="ARBA" id="ARBA00022729"/>
    </source>
</evidence>
<dbReference type="SUPFAM" id="SSF48726">
    <property type="entry name" value="Immunoglobulin"/>
    <property type="match status" value="11"/>
</dbReference>
<feature type="domain" description="Ig-like" evidence="10">
    <location>
        <begin position="1334"/>
        <end position="1410"/>
    </location>
</feature>
<keyword evidence="4" id="KW-0677">Repeat</keyword>
<dbReference type="Pfam" id="PF25106">
    <property type="entry name" value="VWA_4"/>
    <property type="match status" value="1"/>
</dbReference>
<dbReference type="Gene3D" id="3.40.50.410">
    <property type="entry name" value="von Willebrand factor, type A domain"/>
    <property type="match status" value="1"/>
</dbReference>
<keyword evidence="3 9" id="KW-0732">Signal</keyword>
<dbReference type="GeneTree" id="ENSGT00940000154614"/>
<dbReference type="Ensembl" id="ENSSPUT00000018631.1">
    <property type="protein sequence ID" value="ENSSPUP00000017501.1"/>
    <property type="gene ID" value="ENSSPUG00000013499.1"/>
</dbReference>
<dbReference type="CDD" id="cd00198">
    <property type="entry name" value="vWFA"/>
    <property type="match status" value="1"/>
</dbReference>
<protein>
    <recommendedName>
        <fullName evidence="10">Ig-like domain-containing protein</fullName>
    </recommendedName>
</protein>
<dbReference type="Pfam" id="PF23610">
    <property type="entry name" value="VWA7_4"/>
    <property type="match status" value="1"/>
</dbReference>
<evidence type="ECO:0000256" key="7">
    <source>
        <dbReference type="ARBA" id="ARBA00023319"/>
    </source>
</evidence>
<dbReference type="SMART" id="SM00406">
    <property type="entry name" value="IGv"/>
    <property type="match status" value="4"/>
</dbReference>
<dbReference type="Pfam" id="PF13927">
    <property type="entry name" value="Ig_3"/>
    <property type="match status" value="3"/>
</dbReference>
<feature type="domain" description="Ig-like" evidence="10">
    <location>
        <begin position="780"/>
        <end position="866"/>
    </location>
</feature>
<dbReference type="Proteomes" id="UP000694392">
    <property type="component" value="Unplaced"/>
</dbReference>
<name>A0A8D0H9X7_SPHPU</name>
<feature type="chain" id="PRO_5034952283" description="Ig-like domain-containing protein" evidence="9">
    <location>
        <begin position="22"/>
        <end position="1410"/>
    </location>
</feature>
<evidence type="ECO:0000313" key="12">
    <source>
        <dbReference type="Proteomes" id="UP000694392"/>
    </source>
</evidence>